<accession>A0A369AYW4</accession>
<gene>
    <name evidence="3" type="primary">ureB</name>
    <name evidence="4" type="ORF">DFR58_11768</name>
</gene>
<name>A0A369AYW4_9FIRM</name>
<organism evidence="4 5">
    <name type="scientific">Anaerobacterium chartisolvens</name>
    <dbReference type="NCBI Taxonomy" id="1297424"/>
    <lineage>
        <taxon>Bacteria</taxon>
        <taxon>Bacillati</taxon>
        <taxon>Bacillota</taxon>
        <taxon>Clostridia</taxon>
        <taxon>Eubacteriales</taxon>
        <taxon>Oscillospiraceae</taxon>
        <taxon>Anaerobacterium</taxon>
    </lineage>
</organism>
<dbReference type="PANTHER" id="PTHR33569">
    <property type="entry name" value="UREASE"/>
    <property type="match status" value="1"/>
</dbReference>
<keyword evidence="3" id="KW-0963">Cytoplasm</keyword>
<dbReference type="GO" id="GO:0043419">
    <property type="term" value="P:urea catabolic process"/>
    <property type="evidence" value="ECO:0007669"/>
    <property type="project" value="UniProtKB-UniRule"/>
</dbReference>
<dbReference type="InterPro" id="IPR050069">
    <property type="entry name" value="Urease_subunit"/>
</dbReference>
<comment type="similarity">
    <text evidence="3">Belongs to the urease beta subunit family.</text>
</comment>
<dbReference type="InterPro" id="IPR002019">
    <property type="entry name" value="Urease_beta-like"/>
</dbReference>
<dbReference type="Proteomes" id="UP000253034">
    <property type="component" value="Unassembled WGS sequence"/>
</dbReference>
<dbReference type="SUPFAM" id="SSF51278">
    <property type="entry name" value="Urease, beta-subunit"/>
    <property type="match status" value="1"/>
</dbReference>
<dbReference type="FunFam" id="2.10.150.10:FF:000001">
    <property type="entry name" value="Urease subunit beta"/>
    <property type="match status" value="1"/>
</dbReference>
<protein>
    <recommendedName>
        <fullName evidence="3">Urease subunit beta</fullName>
        <ecNumber evidence="3">3.5.1.5</ecNumber>
    </recommendedName>
    <alternativeName>
        <fullName evidence="3">Urea amidohydrolase subunit beta</fullName>
    </alternativeName>
</protein>
<dbReference type="OrthoDB" id="9797217at2"/>
<evidence type="ECO:0000313" key="5">
    <source>
        <dbReference type="Proteomes" id="UP000253034"/>
    </source>
</evidence>
<dbReference type="Pfam" id="PF00699">
    <property type="entry name" value="Urease_beta"/>
    <property type="match status" value="1"/>
</dbReference>
<dbReference type="PANTHER" id="PTHR33569:SF1">
    <property type="entry name" value="UREASE"/>
    <property type="match status" value="1"/>
</dbReference>
<dbReference type="CDD" id="cd00407">
    <property type="entry name" value="Urease_beta"/>
    <property type="match status" value="1"/>
</dbReference>
<dbReference type="InterPro" id="IPR036461">
    <property type="entry name" value="Urease_betasu_sf"/>
</dbReference>
<comment type="catalytic activity">
    <reaction evidence="2 3">
        <text>urea + 2 H2O + H(+) = hydrogencarbonate + 2 NH4(+)</text>
        <dbReference type="Rhea" id="RHEA:20557"/>
        <dbReference type="ChEBI" id="CHEBI:15377"/>
        <dbReference type="ChEBI" id="CHEBI:15378"/>
        <dbReference type="ChEBI" id="CHEBI:16199"/>
        <dbReference type="ChEBI" id="CHEBI:17544"/>
        <dbReference type="ChEBI" id="CHEBI:28938"/>
        <dbReference type="EC" id="3.5.1.5"/>
    </reaction>
</comment>
<dbReference type="RefSeq" id="WP_114298582.1">
    <property type="nucleotide sequence ID" value="NZ_QPJT01000017.1"/>
</dbReference>
<dbReference type="NCBIfam" id="TIGR00192">
    <property type="entry name" value="urease_beta"/>
    <property type="match status" value="1"/>
</dbReference>
<keyword evidence="5" id="KW-1185">Reference proteome</keyword>
<dbReference type="AlphaFoldDB" id="A0A369AYW4"/>
<sequence length="126" mass="14058">MIPGELIIRNSEIECNIGRRTDVLTVVNKSDRPIQIGSHFHFFEANKELVFDREKAFGMRLNIASGTGLRFEPGEEKDVMLVEIAGQKTVYGLNGLTCGRVTEAEDRKRAYKAAVQNGFIQGGEEL</sequence>
<dbReference type="GO" id="GO:0035550">
    <property type="term" value="C:urease complex"/>
    <property type="evidence" value="ECO:0007669"/>
    <property type="project" value="InterPro"/>
</dbReference>
<dbReference type="NCBIfam" id="NF009682">
    <property type="entry name" value="PRK13203.1"/>
    <property type="match status" value="1"/>
</dbReference>
<evidence type="ECO:0000256" key="3">
    <source>
        <dbReference type="HAMAP-Rule" id="MF_01954"/>
    </source>
</evidence>
<reference evidence="4 5" key="1">
    <citation type="submission" date="2018-07" db="EMBL/GenBank/DDBJ databases">
        <title>Genomic Encyclopedia of Type Strains, Phase IV (KMG-IV): sequencing the most valuable type-strain genomes for metagenomic binning, comparative biology and taxonomic classification.</title>
        <authorList>
            <person name="Goeker M."/>
        </authorList>
    </citation>
    <scope>NUCLEOTIDE SEQUENCE [LARGE SCALE GENOMIC DNA]</scope>
    <source>
        <strain evidence="4 5">DSM 27016</strain>
    </source>
</reference>
<dbReference type="UniPathway" id="UPA00258">
    <property type="reaction ID" value="UER00370"/>
</dbReference>
<comment type="caution">
    <text evidence="4">The sequence shown here is derived from an EMBL/GenBank/DDBJ whole genome shotgun (WGS) entry which is preliminary data.</text>
</comment>
<comment type="subunit">
    <text evidence="3">Heterotrimer of UreA (gamma), UreB (beta) and UreC (alpha) subunits. Three heterotrimers associate to form the active enzyme.</text>
</comment>
<comment type="pathway">
    <text evidence="3">Nitrogen metabolism; urea degradation; CO(2) and NH(3) from urea (urease route): step 1/1.</text>
</comment>
<evidence type="ECO:0000256" key="2">
    <source>
        <dbReference type="ARBA" id="ARBA00047778"/>
    </source>
</evidence>
<dbReference type="GO" id="GO:0009039">
    <property type="term" value="F:urease activity"/>
    <property type="evidence" value="ECO:0007669"/>
    <property type="project" value="UniProtKB-UniRule"/>
</dbReference>
<proteinExistence type="inferred from homology"/>
<dbReference type="Gene3D" id="2.10.150.10">
    <property type="entry name" value="Urease, beta subunit"/>
    <property type="match status" value="1"/>
</dbReference>
<dbReference type="EC" id="3.5.1.5" evidence="3"/>
<dbReference type="EMBL" id="QPJT01000017">
    <property type="protein sequence ID" value="RCX13528.1"/>
    <property type="molecule type" value="Genomic_DNA"/>
</dbReference>
<keyword evidence="1 3" id="KW-0378">Hydrolase</keyword>
<comment type="subcellular location">
    <subcellularLocation>
        <location evidence="3">Cytoplasm</location>
    </subcellularLocation>
</comment>
<evidence type="ECO:0000313" key="4">
    <source>
        <dbReference type="EMBL" id="RCX13528.1"/>
    </source>
</evidence>
<evidence type="ECO:0000256" key="1">
    <source>
        <dbReference type="ARBA" id="ARBA00022801"/>
    </source>
</evidence>
<dbReference type="HAMAP" id="MF_01954">
    <property type="entry name" value="Urease_beta"/>
    <property type="match status" value="1"/>
</dbReference>